<dbReference type="CDD" id="cd04301">
    <property type="entry name" value="NAT_SF"/>
    <property type="match status" value="1"/>
</dbReference>
<keyword evidence="2" id="KW-0012">Acyltransferase</keyword>
<dbReference type="InterPro" id="IPR016181">
    <property type="entry name" value="Acyl_CoA_acyltransferase"/>
</dbReference>
<dbReference type="Proteomes" id="UP001320898">
    <property type="component" value="Unassembled WGS sequence"/>
</dbReference>
<dbReference type="GO" id="GO:0016747">
    <property type="term" value="F:acyltransferase activity, transferring groups other than amino-acyl groups"/>
    <property type="evidence" value="ECO:0007669"/>
    <property type="project" value="InterPro"/>
</dbReference>
<dbReference type="InterPro" id="IPR000182">
    <property type="entry name" value="GNAT_dom"/>
</dbReference>
<evidence type="ECO:0000313" key="3">
    <source>
        <dbReference type="Proteomes" id="UP001320898"/>
    </source>
</evidence>
<reference evidence="2 3" key="1">
    <citation type="submission" date="2022-04" db="EMBL/GenBank/DDBJ databases">
        <authorList>
            <person name="Ye Y.-Q."/>
            <person name="Du Z.-J."/>
        </authorList>
    </citation>
    <scope>NUCLEOTIDE SEQUENCE [LARGE SCALE GENOMIC DNA]</scope>
    <source>
        <strain evidence="2 3">A6E488</strain>
    </source>
</reference>
<comment type="caution">
    <text evidence="2">The sequence shown here is derived from an EMBL/GenBank/DDBJ whole genome shotgun (WGS) entry which is preliminary data.</text>
</comment>
<sequence>MAKYADFEKCARDRGRERDRRSARGYEIKVARSMGDMMKVVAIRSAVFMSEQSCPYREEFDGNDFCATHLIGYVDGEPAACLRGRFFASFAKLERLAVRHEYRNTRLSFDIVWAGIELARKKGYTTIYGHAQDRLVKFWSRFGAKPMGGNRKLVFSDYSYTEMLLEVDPHPEPLTLDSDPYQLIRPEGDWDTPGILEGSVARPVTSPMRGNEAA</sequence>
<evidence type="ECO:0000313" key="2">
    <source>
        <dbReference type="EMBL" id="MCT8970730.1"/>
    </source>
</evidence>
<dbReference type="AlphaFoldDB" id="A0AAW5QWQ9"/>
<dbReference type="RefSeq" id="WP_261614436.1">
    <property type="nucleotide sequence ID" value="NZ_JALIDZ010000001.1"/>
</dbReference>
<feature type="domain" description="N-acetyltransferase" evidence="1">
    <location>
        <begin position="26"/>
        <end position="168"/>
    </location>
</feature>
<dbReference type="EMBL" id="JALIDZ010000001">
    <property type="protein sequence ID" value="MCT8970730.1"/>
    <property type="molecule type" value="Genomic_DNA"/>
</dbReference>
<dbReference type="Pfam" id="PF00583">
    <property type="entry name" value="Acetyltransf_1"/>
    <property type="match status" value="1"/>
</dbReference>
<protein>
    <submittedName>
        <fullName evidence="2">GNAT family N-acetyltransferase</fullName>
        <ecNumber evidence="2">2.3.1.-</ecNumber>
    </submittedName>
</protein>
<dbReference type="Gene3D" id="3.40.630.30">
    <property type="match status" value="1"/>
</dbReference>
<dbReference type="PROSITE" id="PS51186">
    <property type="entry name" value="GNAT"/>
    <property type="match status" value="1"/>
</dbReference>
<gene>
    <name evidence="2" type="ORF">MUB46_02545</name>
</gene>
<keyword evidence="2" id="KW-0808">Transferase</keyword>
<keyword evidence="3" id="KW-1185">Reference proteome</keyword>
<accession>A0AAW5QWQ9</accession>
<proteinExistence type="predicted"/>
<dbReference type="SUPFAM" id="SSF55729">
    <property type="entry name" value="Acyl-CoA N-acyltransferases (Nat)"/>
    <property type="match status" value="1"/>
</dbReference>
<dbReference type="EC" id="2.3.1.-" evidence="2"/>
<name>A0AAW5QWQ9_9HYPH</name>
<organism evidence="2 3">
    <name type="scientific">Microbaculum marinisediminis</name>
    <dbReference type="NCBI Taxonomy" id="2931392"/>
    <lineage>
        <taxon>Bacteria</taxon>
        <taxon>Pseudomonadati</taxon>
        <taxon>Pseudomonadota</taxon>
        <taxon>Alphaproteobacteria</taxon>
        <taxon>Hyphomicrobiales</taxon>
        <taxon>Tepidamorphaceae</taxon>
        <taxon>Microbaculum</taxon>
    </lineage>
</organism>
<evidence type="ECO:0000259" key="1">
    <source>
        <dbReference type="PROSITE" id="PS51186"/>
    </source>
</evidence>